<feature type="transmembrane region" description="Helical" evidence="11">
    <location>
        <begin position="26"/>
        <end position="43"/>
    </location>
</feature>
<dbReference type="InterPro" id="IPR044878">
    <property type="entry name" value="UbiA_sf"/>
</dbReference>
<dbReference type="PANTHER" id="PTHR11048">
    <property type="entry name" value="PRENYLTRANSFERASES"/>
    <property type="match status" value="1"/>
</dbReference>
<keyword evidence="7 11" id="KW-0831">Ubiquinone biosynthesis</keyword>
<dbReference type="HAMAP" id="MF_01635">
    <property type="entry name" value="UbiA"/>
    <property type="match status" value="1"/>
</dbReference>
<proteinExistence type="inferred from homology"/>
<feature type="transmembrane region" description="Helical" evidence="11">
    <location>
        <begin position="272"/>
        <end position="290"/>
    </location>
</feature>
<accession>A0ABQ6GTH0</accession>
<evidence type="ECO:0000256" key="3">
    <source>
        <dbReference type="ARBA" id="ARBA00005985"/>
    </source>
</evidence>
<dbReference type="InterPro" id="IPR000537">
    <property type="entry name" value="UbiA_prenyltransferase"/>
</dbReference>
<comment type="similarity">
    <text evidence="3 11">Belongs to the UbiA prenyltransferase family.</text>
</comment>
<dbReference type="EC" id="2.5.1.39" evidence="11 12"/>
<keyword evidence="14" id="KW-1185">Reference proteome</keyword>
<keyword evidence="11" id="KW-0460">Magnesium</keyword>
<comment type="catalytic activity">
    <reaction evidence="11">
        <text>all-trans-octaprenyl diphosphate + 4-hydroxybenzoate = 4-hydroxy-3-(all-trans-octaprenyl)benzoate + diphosphate</text>
        <dbReference type="Rhea" id="RHEA:27782"/>
        <dbReference type="ChEBI" id="CHEBI:1617"/>
        <dbReference type="ChEBI" id="CHEBI:17879"/>
        <dbReference type="ChEBI" id="CHEBI:33019"/>
        <dbReference type="ChEBI" id="CHEBI:57711"/>
        <dbReference type="EC" id="2.5.1.39"/>
    </reaction>
</comment>
<evidence type="ECO:0000256" key="2">
    <source>
        <dbReference type="ARBA" id="ARBA00004141"/>
    </source>
</evidence>
<evidence type="ECO:0000256" key="1">
    <source>
        <dbReference type="ARBA" id="ARBA00001946"/>
    </source>
</evidence>
<evidence type="ECO:0000256" key="8">
    <source>
        <dbReference type="ARBA" id="ARBA00022692"/>
    </source>
</evidence>
<feature type="transmembrane region" description="Helical" evidence="11">
    <location>
        <begin position="242"/>
        <end position="260"/>
    </location>
</feature>
<organism evidence="13 14">
    <name type="scientific">Thalassotalea insulae</name>
    <dbReference type="NCBI Taxonomy" id="2056778"/>
    <lineage>
        <taxon>Bacteria</taxon>
        <taxon>Pseudomonadati</taxon>
        <taxon>Pseudomonadota</taxon>
        <taxon>Gammaproteobacteria</taxon>
        <taxon>Alteromonadales</taxon>
        <taxon>Colwelliaceae</taxon>
        <taxon>Thalassotalea</taxon>
    </lineage>
</organism>
<feature type="transmembrane region" description="Helical" evidence="11">
    <location>
        <begin position="168"/>
        <end position="186"/>
    </location>
</feature>
<dbReference type="PANTHER" id="PTHR11048:SF28">
    <property type="entry name" value="4-HYDROXYBENZOATE POLYPRENYLTRANSFERASE, MITOCHONDRIAL"/>
    <property type="match status" value="1"/>
</dbReference>
<comment type="cofactor">
    <cofactor evidence="1 11">
        <name>Mg(2+)</name>
        <dbReference type="ChEBI" id="CHEBI:18420"/>
    </cofactor>
</comment>
<dbReference type="InterPro" id="IPR006370">
    <property type="entry name" value="HB_polyprenyltransferase-like"/>
</dbReference>
<dbReference type="InterPro" id="IPR039653">
    <property type="entry name" value="Prenyltransferase"/>
</dbReference>
<sequence length="291" mass="32692">MTQSVSQSWQQKWLAVKQITRMDKPIGTYLLLWPTLWALWIASDGMPSLHHLLVFSLGVFIMRSAGCVINDYADRHVDGKVKRTAERPLVSGAMTSEQALSLFAFLIGGALALVLTLSFYTIQLSVCALLLAACYPFMKRYTHLPQVVLGAAFSWGMIMAFAETMGEVPLIAWLLFSANLLWTVAYDTMYAMVDRDDDILIGVKSTAILFAERDKRVVGLLQLLTLALLFTVGDMLAFGWPYQLALVISAGFFCYQQMLIANRERSRCFQAFLNNHWVGLVVFAGIYIEYL</sequence>
<keyword evidence="4 11" id="KW-1003">Cell membrane</keyword>
<comment type="caution">
    <text evidence="13">The sequence shown here is derived from an EMBL/GenBank/DDBJ whole genome shotgun (WGS) entry which is preliminary data.</text>
</comment>
<dbReference type="Pfam" id="PF01040">
    <property type="entry name" value="UbiA"/>
    <property type="match status" value="1"/>
</dbReference>
<dbReference type="RefSeq" id="WP_284244527.1">
    <property type="nucleotide sequence ID" value="NZ_BSST01000001.1"/>
</dbReference>
<evidence type="ECO:0000256" key="7">
    <source>
        <dbReference type="ARBA" id="ARBA00022688"/>
    </source>
</evidence>
<dbReference type="EMBL" id="BSST01000001">
    <property type="protein sequence ID" value="GLX78652.1"/>
    <property type="molecule type" value="Genomic_DNA"/>
</dbReference>
<feature type="transmembrane region" description="Helical" evidence="11">
    <location>
        <begin position="89"/>
        <end position="111"/>
    </location>
</feature>
<feature type="transmembrane region" description="Helical" evidence="11">
    <location>
        <begin position="144"/>
        <end position="162"/>
    </location>
</feature>
<evidence type="ECO:0000256" key="6">
    <source>
        <dbReference type="ARBA" id="ARBA00022679"/>
    </source>
</evidence>
<comment type="function">
    <text evidence="11">Catalyzes the prenylation of para-hydroxybenzoate (PHB) with an all-trans polyprenyl group. Mediates the second step in the final reaction sequence of ubiquinone-8 (UQ-8) biosynthesis, which is the condensation of the polyisoprenoid side chain with PHB, generating the first membrane-bound Q intermediate 3-octaprenyl-4-hydroxybenzoate.</text>
</comment>
<feature type="transmembrane region" description="Helical" evidence="11">
    <location>
        <begin position="49"/>
        <end position="69"/>
    </location>
</feature>
<name>A0ABQ6GTH0_9GAMM</name>
<gene>
    <name evidence="11 13" type="primary">ubiA</name>
    <name evidence="13" type="ORF">tinsulaeT_19920</name>
</gene>
<keyword evidence="6 11" id="KW-0808">Transferase</keyword>
<evidence type="ECO:0000256" key="5">
    <source>
        <dbReference type="ARBA" id="ARBA00022519"/>
    </source>
</evidence>
<reference evidence="13 14" key="1">
    <citation type="submission" date="2023-03" db="EMBL/GenBank/DDBJ databases">
        <title>Draft genome sequence of Thalassotalea insulae KCTC 62186T.</title>
        <authorList>
            <person name="Sawabe T."/>
        </authorList>
    </citation>
    <scope>NUCLEOTIDE SEQUENCE [LARGE SCALE GENOMIC DNA]</scope>
    <source>
        <strain evidence="13 14">KCTC 62186</strain>
    </source>
</reference>
<dbReference type="Proteomes" id="UP001157186">
    <property type="component" value="Unassembled WGS sequence"/>
</dbReference>
<comment type="subcellular location">
    <subcellularLocation>
        <location evidence="11">Cell inner membrane</location>
        <topology evidence="11">Multi-pass membrane protein</topology>
    </subcellularLocation>
    <subcellularLocation>
        <location evidence="2">Membrane</location>
        <topology evidence="2">Multi-pass membrane protein</topology>
    </subcellularLocation>
</comment>
<dbReference type="Gene3D" id="1.10.357.140">
    <property type="entry name" value="UbiA prenyltransferase"/>
    <property type="match status" value="1"/>
</dbReference>
<comment type="pathway">
    <text evidence="11">Cofactor biosynthesis; ubiquinone biosynthesis.</text>
</comment>
<evidence type="ECO:0000256" key="11">
    <source>
        <dbReference type="HAMAP-Rule" id="MF_01635"/>
    </source>
</evidence>
<protein>
    <recommendedName>
        <fullName evidence="11 12">4-hydroxybenzoate octaprenyltransferase</fullName>
        <ecNumber evidence="11 12">2.5.1.39</ecNumber>
    </recommendedName>
    <alternativeName>
        <fullName evidence="11">4-HB polyprenyltransferase</fullName>
    </alternativeName>
</protein>
<evidence type="ECO:0000256" key="4">
    <source>
        <dbReference type="ARBA" id="ARBA00022475"/>
    </source>
</evidence>
<dbReference type="NCBIfam" id="TIGR01474">
    <property type="entry name" value="ubiA_proteo"/>
    <property type="match status" value="1"/>
</dbReference>
<evidence type="ECO:0000313" key="13">
    <source>
        <dbReference type="EMBL" id="GLX78652.1"/>
    </source>
</evidence>
<evidence type="ECO:0000256" key="12">
    <source>
        <dbReference type="NCBIfam" id="TIGR01474"/>
    </source>
</evidence>
<keyword evidence="10 11" id="KW-0472">Membrane</keyword>
<keyword evidence="5 11" id="KW-0997">Cell inner membrane</keyword>
<evidence type="ECO:0000256" key="10">
    <source>
        <dbReference type="ARBA" id="ARBA00023136"/>
    </source>
</evidence>
<dbReference type="CDD" id="cd13959">
    <property type="entry name" value="PT_UbiA_COQ2"/>
    <property type="match status" value="1"/>
</dbReference>
<evidence type="ECO:0000256" key="9">
    <source>
        <dbReference type="ARBA" id="ARBA00022989"/>
    </source>
</evidence>
<dbReference type="Gene3D" id="1.20.120.1780">
    <property type="entry name" value="UbiA prenyltransferase"/>
    <property type="match status" value="1"/>
</dbReference>
<evidence type="ECO:0000313" key="14">
    <source>
        <dbReference type="Proteomes" id="UP001157186"/>
    </source>
</evidence>
<keyword evidence="9 11" id="KW-1133">Transmembrane helix</keyword>
<keyword evidence="8 11" id="KW-0812">Transmembrane</keyword>